<dbReference type="RefSeq" id="WP_342668627.1">
    <property type="nucleotide sequence ID" value="NZ_AXWS01000007.1"/>
</dbReference>
<evidence type="ECO:0000256" key="4">
    <source>
        <dbReference type="ARBA" id="ARBA00023136"/>
    </source>
</evidence>
<feature type="transmembrane region" description="Helical" evidence="5">
    <location>
        <begin position="64"/>
        <end position="84"/>
    </location>
</feature>
<evidence type="ECO:0000256" key="3">
    <source>
        <dbReference type="ARBA" id="ARBA00022989"/>
    </source>
</evidence>
<protein>
    <submittedName>
        <fullName evidence="8">DUF4149 domain-containing protein</fullName>
    </submittedName>
</protein>
<keyword evidence="7" id="KW-1185">Reference proteome</keyword>
<evidence type="ECO:0000313" key="8">
    <source>
        <dbReference type="RefSeq" id="WP_342668627.1"/>
    </source>
</evidence>
<reference evidence="8" key="1">
    <citation type="submission" date="2025-08" db="UniProtKB">
        <authorList>
            <consortium name="RefSeq"/>
        </authorList>
    </citation>
    <scope>IDENTIFICATION</scope>
</reference>
<dbReference type="InterPro" id="IPR025423">
    <property type="entry name" value="TMEM205-like"/>
</dbReference>
<evidence type="ECO:0000256" key="5">
    <source>
        <dbReference type="SAM" id="Phobius"/>
    </source>
</evidence>
<evidence type="ECO:0000313" key="7">
    <source>
        <dbReference type="Proteomes" id="UP000675920"/>
    </source>
</evidence>
<feature type="transmembrane region" description="Helical" evidence="5">
    <location>
        <begin position="96"/>
        <end position="113"/>
    </location>
</feature>
<feature type="domain" description="TMEM205-like" evidence="6">
    <location>
        <begin position="24"/>
        <end position="122"/>
    </location>
</feature>
<name>A0ABD8GFN9_9BURK</name>
<proteinExistence type="predicted"/>
<keyword evidence="2 5" id="KW-0812">Transmembrane</keyword>
<evidence type="ECO:0000259" key="6">
    <source>
        <dbReference type="Pfam" id="PF13664"/>
    </source>
</evidence>
<sequence>MNATAASTVGRERTAAMLRSLRLLLITGWCGMTWTIGYVVAPTLFRMLDDRMLAGSLAGALFRLQGWTSVGVALLLLWMTVAVGMRGRVIWRDPDVRIVLGMLLCTLIGYFALQPLMQGLKELMAVHGPAVPDEIRQRFGIVHGVSATFYLAHSMLGLWLVLRQAGWPAQP</sequence>
<feature type="transmembrane region" description="Helical" evidence="5">
    <location>
        <begin position="21"/>
        <end position="44"/>
    </location>
</feature>
<organism evidence="7 8">
    <name type="scientific">Derxia gummosa DSM 723</name>
    <dbReference type="NCBI Taxonomy" id="1121388"/>
    <lineage>
        <taxon>Bacteria</taxon>
        <taxon>Pseudomonadati</taxon>
        <taxon>Pseudomonadota</taxon>
        <taxon>Betaproteobacteria</taxon>
        <taxon>Burkholderiales</taxon>
        <taxon>Alcaligenaceae</taxon>
        <taxon>Derxia</taxon>
    </lineage>
</organism>
<dbReference type="AlphaFoldDB" id="A0ABD8GFN9"/>
<dbReference type="GO" id="GO:0016020">
    <property type="term" value="C:membrane"/>
    <property type="evidence" value="ECO:0007669"/>
    <property type="project" value="UniProtKB-SubCell"/>
</dbReference>
<evidence type="ECO:0000256" key="2">
    <source>
        <dbReference type="ARBA" id="ARBA00022692"/>
    </source>
</evidence>
<feature type="transmembrane region" description="Helical" evidence="5">
    <location>
        <begin position="141"/>
        <end position="162"/>
    </location>
</feature>
<dbReference type="Pfam" id="PF13664">
    <property type="entry name" value="DUF4149"/>
    <property type="match status" value="1"/>
</dbReference>
<evidence type="ECO:0000256" key="1">
    <source>
        <dbReference type="ARBA" id="ARBA00004370"/>
    </source>
</evidence>
<keyword evidence="4 5" id="KW-0472">Membrane</keyword>
<keyword evidence="3 5" id="KW-1133">Transmembrane helix</keyword>
<dbReference type="Proteomes" id="UP000675920">
    <property type="component" value="Unplaced"/>
</dbReference>
<comment type="subcellular location">
    <subcellularLocation>
        <location evidence="1">Membrane</location>
    </subcellularLocation>
</comment>
<accession>A0ABD8GFN9</accession>